<evidence type="ECO:0000256" key="3">
    <source>
        <dbReference type="ARBA" id="ARBA00022670"/>
    </source>
</evidence>
<dbReference type="OrthoDB" id="79562at2759"/>
<proteinExistence type="inferred from homology"/>
<dbReference type="Proteomes" id="UP000230423">
    <property type="component" value="Unassembled WGS sequence"/>
</dbReference>
<dbReference type="InterPro" id="IPR034015">
    <property type="entry name" value="M1_LTA4H"/>
</dbReference>
<dbReference type="SUPFAM" id="SSF55486">
    <property type="entry name" value="Metalloproteases ('zincins'), catalytic domain"/>
    <property type="match status" value="1"/>
</dbReference>
<organism evidence="9 10">
    <name type="scientific">Teladorsagia circumcincta</name>
    <name type="common">Brown stomach worm</name>
    <name type="synonym">Ostertagia circumcincta</name>
    <dbReference type="NCBI Taxonomy" id="45464"/>
    <lineage>
        <taxon>Eukaryota</taxon>
        <taxon>Metazoa</taxon>
        <taxon>Ecdysozoa</taxon>
        <taxon>Nematoda</taxon>
        <taxon>Chromadorea</taxon>
        <taxon>Rhabditida</taxon>
        <taxon>Rhabditina</taxon>
        <taxon>Rhabditomorpha</taxon>
        <taxon>Strongyloidea</taxon>
        <taxon>Trichostrongylidae</taxon>
        <taxon>Teladorsagia</taxon>
    </lineage>
</organism>
<keyword evidence="6" id="KW-0862">Zinc</keyword>
<comment type="cofactor">
    <cofactor evidence="1">
        <name>Zn(2+)</name>
        <dbReference type="ChEBI" id="CHEBI:29105"/>
    </cofactor>
</comment>
<gene>
    <name evidence="9" type="ORF">TELCIR_22331</name>
</gene>
<dbReference type="GO" id="GO:0005829">
    <property type="term" value="C:cytosol"/>
    <property type="evidence" value="ECO:0007669"/>
    <property type="project" value="TreeGrafter"/>
</dbReference>
<keyword evidence="3" id="KW-0645">Protease</keyword>
<keyword evidence="7" id="KW-0482">Metalloprotease</keyword>
<dbReference type="InterPro" id="IPR014782">
    <property type="entry name" value="Peptidase_M1_dom"/>
</dbReference>
<evidence type="ECO:0000256" key="5">
    <source>
        <dbReference type="ARBA" id="ARBA00022801"/>
    </source>
</evidence>
<evidence type="ECO:0000256" key="6">
    <source>
        <dbReference type="ARBA" id="ARBA00022833"/>
    </source>
</evidence>
<dbReference type="GO" id="GO:0004301">
    <property type="term" value="F:epoxide hydrolase activity"/>
    <property type="evidence" value="ECO:0007669"/>
    <property type="project" value="TreeGrafter"/>
</dbReference>
<protein>
    <recommendedName>
        <fullName evidence="8">Peptidase M1 membrane alanine aminopeptidase domain-containing protein</fullName>
    </recommendedName>
</protein>
<dbReference type="GO" id="GO:0006508">
    <property type="term" value="P:proteolysis"/>
    <property type="evidence" value="ECO:0007669"/>
    <property type="project" value="UniProtKB-KW"/>
</dbReference>
<evidence type="ECO:0000313" key="10">
    <source>
        <dbReference type="Proteomes" id="UP000230423"/>
    </source>
</evidence>
<sequence>VAVWAEPSVVDRAHWEFSETEDILTCAEQIAGKYIWGRYDMVCLPPSFPFGGMENPCLTFLTPTLI</sequence>
<dbReference type="GO" id="GO:0008270">
    <property type="term" value="F:zinc ion binding"/>
    <property type="evidence" value="ECO:0007669"/>
    <property type="project" value="InterPro"/>
</dbReference>
<dbReference type="EMBL" id="KZ379325">
    <property type="protein sequence ID" value="PIO56270.1"/>
    <property type="molecule type" value="Genomic_DNA"/>
</dbReference>
<dbReference type="AlphaFoldDB" id="A0A2G9TFY5"/>
<dbReference type="Gene3D" id="3.30.2010.30">
    <property type="match status" value="1"/>
</dbReference>
<keyword evidence="4" id="KW-0479">Metal-binding</keyword>
<evidence type="ECO:0000259" key="8">
    <source>
        <dbReference type="Pfam" id="PF01433"/>
    </source>
</evidence>
<dbReference type="GO" id="GO:0008237">
    <property type="term" value="F:metallopeptidase activity"/>
    <property type="evidence" value="ECO:0007669"/>
    <property type="project" value="UniProtKB-KW"/>
</dbReference>
<evidence type="ECO:0000256" key="7">
    <source>
        <dbReference type="ARBA" id="ARBA00023049"/>
    </source>
</evidence>
<dbReference type="GO" id="GO:0043171">
    <property type="term" value="P:peptide catabolic process"/>
    <property type="evidence" value="ECO:0007669"/>
    <property type="project" value="TreeGrafter"/>
</dbReference>
<dbReference type="FunFam" id="3.30.2010.30:FF:000001">
    <property type="entry name" value="Leukotriene A(4) hydrolase"/>
    <property type="match status" value="1"/>
</dbReference>
<dbReference type="Pfam" id="PF01433">
    <property type="entry name" value="Peptidase_M1"/>
    <property type="match status" value="1"/>
</dbReference>
<name>A0A2G9TFY5_TELCI</name>
<evidence type="ECO:0000256" key="4">
    <source>
        <dbReference type="ARBA" id="ARBA00022723"/>
    </source>
</evidence>
<keyword evidence="10" id="KW-1185">Reference proteome</keyword>
<reference evidence="9 10" key="1">
    <citation type="submission" date="2015-09" db="EMBL/GenBank/DDBJ databases">
        <title>Draft genome of the parasitic nematode Teladorsagia circumcincta isolate WARC Sus (inbred).</title>
        <authorList>
            <person name="Mitreva M."/>
        </authorList>
    </citation>
    <scope>NUCLEOTIDE SEQUENCE [LARGE SCALE GENOMIC DNA]</scope>
    <source>
        <strain evidence="9 10">S</strain>
    </source>
</reference>
<evidence type="ECO:0000313" key="9">
    <source>
        <dbReference type="EMBL" id="PIO56270.1"/>
    </source>
</evidence>
<evidence type="ECO:0000256" key="1">
    <source>
        <dbReference type="ARBA" id="ARBA00001947"/>
    </source>
</evidence>
<dbReference type="PANTHER" id="PTHR45726:SF6">
    <property type="entry name" value="PEPTIDASE M1 LEUKOTRIENE A4 HYDROLASE_AMINOPEPTIDASE C-TERMINAL DOMAIN-CONTAINING PROTEIN"/>
    <property type="match status" value="1"/>
</dbReference>
<dbReference type="PANTHER" id="PTHR45726">
    <property type="entry name" value="LEUKOTRIENE A-4 HYDROLASE"/>
    <property type="match status" value="1"/>
</dbReference>
<feature type="non-terminal residue" evidence="9">
    <location>
        <position position="1"/>
    </location>
</feature>
<keyword evidence="5" id="KW-0378">Hydrolase</keyword>
<feature type="domain" description="Peptidase M1 membrane alanine aminopeptidase" evidence="8">
    <location>
        <begin position="21"/>
        <end position="65"/>
    </location>
</feature>
<evidence type="ECO:0000256" key="2">
    <source>
        <dbReference type="ARBA" id="ARBA00010136"/>
    </source>
</evidence>
<feature type="non-terminal residue" evidence="9">
    <location>
        <position position="66"/>
    </location>
</feature>
<dbReference type="GO" id="GO:0004177">
    <property type="term" value="F:aminopeptidase activity"/>
    <property type="evidence" value="ECO:0007669"/>
    <property type="project" value="TreeGrafter"/>
</dbReference>
<comment type="similarity">
    <text evidence="2">Belongs to the peptidase M1 family.</text>
</comment>
<accession>A0A2G9TFY5</accession>